<feature type="compositionally biased region" description="Polar residues" evidence="2">
    <location>
        <begin position="311"/>
        <end position="326"/>
    </location>
</feature>
<feature type="compositionally biased region" description="Low complexity" evidence="2">
    <location>
        <begin position="285"/>
        <end position="298"/>
    </location>
</feature>
<evidence type="ECO:0000256" key="1">
    <source>
        <dbReference type="SAM" id="Coils"/>
    </source>
</evidence>
<dbReference type="EMBL" id="JBEUWX010000003">
    <property type="protein sequence ID" value="MFA9950867.1"/>
    <property type="molecule type" value="Genomic_DNA"/>
</dbReference>
<feature type="compositionally biased region" description="Pro residues" evidence="2">
    <location>
        <begin position="300"/>
        <end position="310"/>
    </location>
</feature>
<name>A0ABV4UIH7_9RHOO</name>
<feature type="compositionally biased region" description="Polar residues" evidence="2">
    <location>
        <begin position="344"/>
        <end position="357"/>
    </location>
</feature>
<sequence>MADRKDAWLGHIRALTDEVRANRKLQYGLLAIAAIIVVELGLDWSDAISARERRLQELRTELRQLRGQSRDETALKATLSDLERQQAAIEKRLWTVSSDPVGQAKLKDWLTTLAKETGAKEFKLVLATPKAIGERTAASAASNKENALGLREFRADIGFVFTPETLERMLYAIESGETLASVESLSIVSRTRKAELGVSVVMRLGQPMDAAEAARAAARLNETAGQSKAAGGEEQAASEAALPATQPQAQPHTAPTVASVPPAPAVPDAGAQNNGSPPASPDGPPASAHAPAPATGSPTVPEPAGKPPTPANISPSPSAETGTLPPSSAMPLAQPVEKPPLDLSQPSAMPQLPSGQGTMPEGGQPQ</sequence>
<evidence type="ECO:0000256" key="2">
    <source>
        <dbReference type="SAM" id="MobiDB-lite"/>
    </source>
</evidence>
<gene>
    <name evidence="3" type="ORF">ABCS64_11125</name>
</gene>
<feature type="coiled-coil region" evidence="1">
    <location>
        <begin position="48"/>
        <end position="92"/>
    </location>
</feature>
<feature type="compositionally biased region" description="Low complexity" evidence="2">
    <location>
        <begin position="222"/>
        <end position="277"/>
    </location>
</feature>
<dbReference type="RefSeq" id="WP_418891962.1">
    <property type="nucleotide sequence ID" value="NZ_JBEUWX010000003.1"/>
</dbReference>
<dbReference type="Proteomes" id="UP001574673">
    <property type="component" value="Unassembled WGS sequence"/>
</dbReference>
<keyword evidence="4" id="KW-1185">Reference proteome</keyword>
<accession>A0ABV4UIH7</accession>
<evidence type="ECO:0000313" key="4">
    <source>
        <dbReference type="Proteomes" id="UP001574673"/>
    </source>
</evidence>
<feature type="region of interest" description="Disordered" evidence="2">
    <location>
        <begin position="222"/>
        <end position="366"/>
    </location>
</feature>
<protein>
    <recommendedName>
        <fullName evidence="5">Fimbrial assembly protein</fullName>
    </recommendedName>
</protein>
<comment type="caution">
    <text evidence="3">The sequence shown here is derived from an EMBL/GenBank/DDBJ whole genome shotgun (WGS) entry which is preliminary data.</text>
</comment>
<evidence type="ECO:0000313" key="3">
    <source>
        <dbReference type="EMBL" id="MFA9950867.1"/>
    </source>
</evidence>
<organism evidence="3 4">
    <name type="scientific">Dentiradicibacter hellwigii</name>
    <dbReference type="NCBI Taxonomy" id="3149053"/>
    <lineage>
        <taxon>Bacteria</taxon>
        <taxon>Pseudomonadati</taxon>
        <taxon>Pseudomonadota</taxon>
        <taxon>Betaproteobacteria</taxon>
        <taxon>Rhodocyclales</taxon>
        <taxon>Rhodocyclaceae</taxon>
        <taxon>Dentiradicibacter</taxon>
    </lineage>
</organism>
<reference evidence="4" key="1">
    <citation type="submission" date="2024-06" db="EMBL/GenBank/DDBJ databases">
        <title>Radixoralia hellwigii gen. nov., sp nov., isolated from a root canal in the human oral cavity.</title>
        <authorList>
            <person name="Bartsch S."/>
            <person name="Wittmer A."/>
            <person name="Schulz A.-K."/>
            <person name="Neumann-Schaal M."/>
            <person name="Wolf J."/>
            <person name="Gronow S."/>
            <person name="Tennert C."/>
            <person name="Haecker G."/>
            <person name="Cieplik F."/>
            <person name="Al-Ahmad A."/>
        </authorList>
    </citation>
    <scope>NUCLEOTIDE SEQUENCE [LARGE SCALE GENOMIC DNA]</scope>
    <source>
        <strain evidence="4">Wk13</strain>
    </source>
</reference>
<keyword evidence="1" id="KW-0175">Coiled coil</keyword>
<evidence type="ECO:0008006" key="5">
    <source>
        <dbReference type="Google" id="ProtNLM"/>
    </source>
</evidence>
<proteinExistence type="predicted"/>